<proteinExistence type="inferred from homology"/>
<reference evidence="7" key="1">
    <citation type="submission" date="2019-09" db="EMBL/GenBank/DDBJ databases">
        <authorList>
            <person name="Teo W.F.A."/>
            <person name="Duangmal K."/>
        </authorList>
    </citation>
    <scope>NUCLEOTIDE SEQUENCE [LARGE SCALE GENOMIC DNA]</scope>
    <source>
        <strain evidence="7">K81G1</strain>
    </source>
</reference>
<name>A0A5N0UIW1_9PSEU</name>
<evidence type="ECO:0000256" key="2">
    <source>
        <dbReference type="ARBA" id="ARBA00008072"/>
    </source>
</evidence>
<protein>
    <submittedName>
        <fullName evidence="7">Zinc-binding dehydrogenase</fullName>
    </submittedName>
</protein>
<dbReference type="Pfam" id="PF00107">
    <property type="entry name" value="ADH_zinc_N"/>
    <property type="match status" value="1"/>
</dbReference>
<dbReference type="SUPFAM" id="SSF51735">
    <property type="entry name" value="NAD(P)-binding Rossmann-fold domains"/>
    <property type="match status" value="1"/>
</dbReference>
<dbReference type="OrthoDB" id="3567264at2"/>
<dbReference type="PANTHER" id="PTHR43350:SF17">
    <property type="entry name" value="NAD-DEPENDENT ALCOHOL DEHYDROGENASE"/>
    <property type="match status" value="1"/>
</dbReference>
<dbReference type="AlphaFoldDB" id="A0A5N0UIW1"/>
<evidence type="ECO:0000259" key="6">
    <source>
        <dbReference type="Pfam" id="PF00107"/>
    </source>
</evidence>
<comment type="caution">
    <text evidence="7">The sequence shown here is derived from an EMBL/GenBank/DDBJ whole genome shotgun (WGS) entry which is preliminary data.</text>
</comment>
<keyword evidence="5" id="KW-0560">Oxidoreductase</keyword>
<keyword evidence="3" id="KW-0479">Metal-binding</keyword>
<comment type="similarity">
    <text evidence="2">Belongs to the zinc-containing alcohol dehydrogenase family.</text>
</comment>
<evidence type="ECO:0000313" key="7">
    <source>
        <dbReference type="EMBL" id="KAA9148868.1"/>
    </source>
</evidence>
<dbReference type="InterPro" id="IPR036291">
    <property type="entry name" value="NAD(P)-bd_dom_sf"/>
</dbReference>
<evidence type="ECO:0000256" key="1">
    <source>
        <dbReference type="ARBA" id="ARBA00001947"/>
    </source>
</evidence>
<dbReference type="Gene3D" id="3.40.50.720">
    <property type="entry name" value="NAD(P)-binding Rossmann-like Domain"/>
    <property type="match status" value="1"/>
</dbReference>
<keyword evidence="8" id="KW-1185">Reference proteome</keyword>
<dbReference type="GO" id="GO:0016491">
    <property type="term" value="F:oxidoreductase activity"/>
    <property type="evidence" value="ECO:0007669"/>
    <property type="project" value="UniProtKB-KW"/>
</dbReference>
<comment type="cofactor">
    <cofactor evidence="1">
        <name>Zn(2+)</name>
        <dbReference type="ChEBI" id="CHEBI:29105"/>
    </cofactor>
</comment>
<dbReference type="Proteomes" id="UP000319769">
    <property type="component" value="Unassembled WGS sequence"/>
</dbReference>
<keyword evidence="4" id="KW-0862">Zinc</keyword>
<evidence type="ECO:0000256" key="4">
    <source>
        <dbReference type="ARBA" id="ARBA00022833"/>
    </source>
</evidence>
<gene>
    <name evidence="7" type="ORF">FPZ12_044320</name>
</gene>
<organism evidence="7 8">
    <name type="scientific">Amycolatopsis acidicola</name>
    <dbReference type="NCBI Taxonomy" id="2596893"/>
    <lineage>
        <taxon>Bacteria</taxon>
        <taxon>Bacillati</taxon>
        <taxon>Actinomycetota</taxon>
        <taxon>Actinomycetes</taxon>
        <taxon>Pseudonocardiales</taxon>
        <taxon>Pseudonocardiaceae</taxon>
        <taxon>Amycolatopsis</taxon>
    </lineage>
</organism>
<dbReference type="InterPro" id="IPR013149">
    <property type="entry name" value="ADH-like_C"/>
</dbReference>
<evidence type="ECO:0000313" key="8">
    <source>
        <dbReference type="Proteomes" id="UP000319769"/>
    </source>
</evidence>
<accession>A0A5N0UIW1</accession>
<feature type="domain" description="Alcohol dehydrogenase-like C-terminal" evidence="6">
    <location>
        <begin position="14"/>
        <end position="131"/>
    </location>
</feature>
<sequence length="169" mass="17543">MRAGQKVGIIGLGGLGQMGTRIAVLQGASVFVAEKKEQIWPLAKELGADGVAGDIAAFAGEQLDVIIDFAGFGTTTAAAIETVRDFGTVVQVGMGRLSAELPTGTLVFKQVTLVGSRSGTVGNIAAVYDLFATGDLTAKISPITFEEIPDALERLRKGDVDGRFVAVYP</sequence>
<dbReference type="GO" id="GO:0046872">
    <property type="term" value="F:metal ion binding"/>
    <property type="evidence" value="ECO:0007669"/>
    <property type="project" value="UniProtKB-KW"/>
</dbReference>
<dbReference type="EMBL" id="VMNW02000159">
    <property type="protein sequence ID" value="KAA9148868.1"/>
    <property type="molecule type" value="Genomic_DNA"/>
</dbReference>
<evidence type="ECO:0000256" key="5">
    <source>
        <dbReference type="ARBA" id="ARBA00023002"/>
    </source>
</evidence>
<dbReference type="Gene3D" id="3.90.180.10">
    <property type="entry name" value="Medium-chain alcohol dehydrogenases, catalytic domain"/>
    <property type="match status" value="1"/>
</dbReference>
<evidence type="ECO:0000256" key="3">
    <source>
        <dbReference type="ARBA" id="ARBA00022723"/>
    </source>
</evidence>
<dbReference type="PANTHER" id="PTHR43350">
    <property type="entry name" value="NAD-DEPENDENT ALCOHOL DEHYDROGENASE"/>
    <property type="match status" value="1"/>
</dbReference>